<dbReference type="RefSeq" id="WP_054876035.1">
    <property type="nucleotide sequence ID" value="NZ_LKET01000039.1"/>
</dbReference>
<dbReference type="Pfam" id="PF18937">
    <property type="entry name" value="DUF5685"/>
    <property type="match status" value="1"/>
</dbReference>
<reference evidence="1 2" key="1">
    <citation type="submission" date="2015-09" db="EMBL/GenBank/DDBJ databases">
        <title>Genome sequence of Oxobacter pfennigii DSM 3222.</title>
        <authorList>
            <person name="Poehlein A."/>
            <person name="Bengelsdorf F.R."/>
            <person name="Schiel-Bengelsdorf B."/>
            <person name="Duerre P."/>
            <person name="Daniel R."/>
        </authorList>
    </citation>
    <scope>NUCLEOTIDE SEQUENCE [LARGE SCALE GENOMIC DNA]</scope>
    <source>
        <strain evidence="1 2">DSM 3222</strain>
    </source>
</reference>
<dbReference type="EMBL" id="LKET01000039">
    <property type="protein sequence ID" value="KPU43602.1"/>
    <property type="molecule type" value="Genomic_DNA"/>
</dbReference>
<evidence type="ECO:0000313" key="2">
    <source>
        <dbReference type="Proteomes" id="UP000050326"/>
    </source>
</evidence>
<dbReference type="OrthoDB" id="1722540at2"/>
<proteinExistence type="predicted"/>
<name>A0A0P8W734_9CLOT</name>
<dbReference type="STRING" id="36849.OXPF_30430"/>
<gene>
    <name evidence="1" type="ORF">OXPF_30430</name>
</gene>
<protein>
    <submittedName>
        <fullName evidence="1">Uncharacterized protein</fullName>
    </submittedName>
</protein>
<dbReference type="Proteomes" id="UP000050326">
    <property type="component" value="Unassembled WGS sequence"/>
</dbReference>
<keyword evidence="2" id="KW-1185">Reference proteome</keyword>
<dbReference type="AlphaFoldDB" id="A0A0P8W734"/>
<comment type="caution">
    <text evidence="1">The sequence shown here is derived from an EMBL/GenBank/DDBJ whole genome shotgun (WGS) entry which is preliminary data.</text>
</comment>
<accession>A0A0P8W734</accession>
<evidence type="ECO:0000313" key="1">
    <source>
        <dbReference type="EMBL" id="KPU43602.1"/>
    </source>
</evidence>
<sequence>MFGYIFPDKPELKVKEFELFRAYYCGLCKALGENCGLTARFVLNYDSAFLGMLLSSFNEASENIAFEKCIANPIKKKPVIKESSILKYASDINIILAYYKLKDDYEDDRSPKALAMMGVLKSAFNKSIKRNMKKGSVIKNKLEELSKIEKAGCKSIDEAAEPFAKLTEEIFAYKPVCDTENKEQLLRWFGYNIGKWIYIIDAYDDLEKDIAAKSFNPILGQFCYNNEKAEDFKNRIKDNVNFTLTYTLSEAGKAYELLELKKNASIIENIVFGGMYNKTLQIINKRSCKNNEKPL</sequence>
<dbReference type="InterPro" id="IPR043740">
    <property type="entry name" value="DUF5685"/>
</dbReference>
<organism evidence="1 2">
    <name type="scientific">Oxobacter pfennigii</name>
    <dbReference type="NCBI Taxonomy" id="36849"/>
    <lineage>
        <taxon>Bacteria</taxon>
        <taxon>Bacillati</taxon>
        <taxon>Bacillota</taxon>
        <taxon>Clostridia</taxon>
        <taxon>Eubacteriales</taxon>
        <taxon>Clostridiaceae</taxon>
        <taxon>Oxobacter</taxon>
    </lineage>
</organism>